<evidence type="ECO:0000313" key="2">
    <source>
        <dbReference type="EMBL" id="AKJ31992.1"/>
    </source>
</evidence>
<evidence type="ECO:0000256" key="1">
    <source>
        <dbReference type="SAM" id="MobiDB-lite"/>
    </source>
</evidence>
<evidence type="ECO:0000313" key="3">
    <source>
        <dbReference type="Proteomes" id="UP000035352"/>
    </source>
</evidence>
<gene>
    <name evidence="2" type="ORF">AAW51_5301</name>
</gene>
<proteinExistence type="predicted"/>
<dbReference type="KEGG" id="pbh:AAW51_5301"/>
<organism evidence="2 3">
    <name type="scientific">Caldimonas brevitalea</name>
    <dbReference type="NCBI Taxonomy" id="413882"/>
    <lineage>
        <taxon>Bacteria</taxon>
        <taxon>Pseudomonadati</taxon>
        <taxon>Pseudomonadota</taxon>
        <taxon>Betaproteobacteria</taxon>
        <taxon>Burkholderiales</taxon>
        <taxon>Sphaerotilaceae</taxon>
        <taxon>Caldimonas</taxon>
    </lineage>
</organism>
<sequence>MATTTPPATWQALTQGEPPAAAQARQRLAQLADDIAMSQAAPNNPVGERREAPDARGQARVRQGQAALVEGALECKQATRNMTVAAGLLTRNELNRYQSLPGHDGRFKSEARDLVPANSPRITSATDFKNLPPGFAISFEAPTAAHQPPHSRHSMVSLGNGFAVGSNNGCIHPPAGSGGNYEKMDLSQPDLWLADGRFKGKRSEQDAADPYERFHVLVSPLDQFADRVKARLHEEDAGRANCMPCRIV</sequence>
<dbReference type="Proteomes" id="UP000035352">
    <property type="component" value="Chromosome"/>
</dbReference>
<name>A0A0G3BRE5_9BURK</name>
<feature type="compositionally biased region" description="Polar residues" evidence="1">
    <location>
        <begin position="1"/>
        <end position="14"/>
    </location>
</feature>
<dbReference type="EMBL" id="CP011371">
    <property type="protein sequence ID" value="AKJ31992.1"/>
    <property type="molecule type" value="Genomic_DNA"/>
</dbReference>
<accession>A0A0G3BRE5</accession>
<feature type="compositionally biased region" description="Low complexity" evidence="1">
    <location>
        <begin position="20"/>
        <end position="32"/>
    </location>
</feature>
<dbReference type="AlphaFoldDB" id="A0A0G3BRE5"/>
<keyword evidence="3" id="KW-1185">Reference proteome</keyword>
<protein>
    <submittedName>
        <fullName evidence="2">Uncharacterized protein</fullName>
    </submittedName>
</protein>
<feature type="region of interest" description="Disordered" evidence="1">
    <location>
        <begin position="1"/>
        <end position="59"/>
    </location>
</feature>
<reference evidence="2 3" key="1">
    <citation type="submission" date="2015-05" db="EMBL/GenBank/DDBJ databases">
        <authorList>
            <person name="Tang B."/>
            <person name="Yu Y."/>
        </authorList>
    </citation>
    <scope>NUCLEOTIDE SEQUENCE [LARGE SCALE GENOMIC DNA]</scope>
    <source>
        <strain evidence="2 3">DSM 7029</strain>
    </source>
</reference>
<dbReference type="RefSeq" id="WP_047196999.1">
    <property type="nucleotide sequence ID" value="NZ_CP011371.1"/>
</dbReference>